<proteinExistence type="predicted"/>
<dbReference type="EMBL" id="QPMM01000009">
    <property type="protein sequence ID" value="RFS21152.1"/>
    <property type="molecule type" value="Genomic_DNA"/>
</dbReference>
<evidence type="ECO:0000313" key="1">
    <source>
        <dbReference type="EMBL" id="RFS21152.1"/>
    </source>
</evidence>
<name>A0A3E1Y7X9_9BACT</name>
<protein>
    <submittedName>
        <fullName evidence="1">Uncharacterized protein</fullName>
    </submittedName>
</protein>
<reference evidence="1 2" key="1">
    <citation type="submission" date="2018-07" db="EMBL/GenBank/DDBJ databases">
        <title>Chitinophaga K2CV101002-2 sp. nov., isolated from a monsoon evergreen broad-leaved forest soil.</title>
        <authorList>
            <person name="Lv Y."/>
        </authorList>
    </citation>
    <scope>NUCLEOTIDE SEQUENCE [LARGE SCALE GENOMIC DNA]</scope>
    <source>
        <strain evidence="1 2">GDMCC 1.1288</strain>
    </source>
</reference>
<dbReference type="AlphaFoldDB" id="A0A3E1Y7X9"/>
<keyword evidence="2" id="KW-1185">Reference proteome</keyword>
<dbReference type="Proteomes" id="UP000260644">
    <property type="component" value="Unassembled WGS sequence"/>
</dbReference>
<gene>
    <name evidence="1" type="ORF">DVR12_17610</name>
</gene>
<sequence length="212" mass="25224">MHRIISEYLSQYKFQYRKYNLLMKKVQMGTMGYDDLLREIDPRSIEKLRALCEDDYAKALNEVSDTGSVFFEWIRNAAEEHDFYLLEVLISVKSEVENVDYTCINLYLLNYFVECFEKLEDEEDISYAKYLFEWILDVLDNETEECTGILERIFSLGKPPEWYVGFYDQIMKLTLRAPVNEKTFSAVKKGLSVETTPDIRTFLEEYLEERMS</sequence>
<accession>A0A3E1Y7X9</accession>
<evidence type="ECO:0000313" key="2">
    <source>
        <dbReference type="Proteomes" id="UP000260644"/>
    </source>
</evidence>
<comment type="caution">
    <text evidence="1">The sequence shown here is derived from an EMBL/GenBank/DDBJ whole genome shotgun (WGS) entry which is preliminary data.</text>
</comment>
<organism evidence="1 2">
    <name type="scientific">Chitinophaga silvatica</name>
    <dbReference type="NCBI Taxonomy" id="2282649"/>
    <lineage>
        <taxon>Bacteria</taxon>
        <taxon>Pseudomonadati</taxon>
        <taxon>Bacteroidota</taxon>
        <taxon>Chitinophagia</taxon>
        <taxon>Chitinophagales</taxon>
        <taxon>Chitinophagaceae</taxon>
        <taxon>Chitinophaga</taxon>
    </lineage>
</organism>